<reference evidence="1" key="1">
    <citation type="submission" date="2019-08" db="EMBL/GenBank/DDBJ databases">
        <authorList>
            <person name="Kucharzyk K."/>
            <person name="Murdoch R.W."/>
            <person name="Higgins S."/>
            <person name="Loffler F."/>
        </authorList>
    </citation>
    <scope>NUCLEOTIDE SEQUENCE</scope>
</reference>
<protein>
    <submittedName>
        <fullName evidence="1">Uncharacterized protein</fullName>
    </submittedName>
</protein>
<dbReference type="EMBL" id="VSSQ01000016">
    <property type="protein sequence ID" value="MPL61878.1"/>
    <property type="molecule type" value="Genomic_DNA"/>
</dbReference>
<organism evidence="1">
    <name type="scientific">bioreactor metagenome</name>
    <dbReference type="NCBI Taxonomy" id="1076179"/>
    <lineage>
        <taxon>unclassified sequences</taxon>
        <taxon>metagenomes</taxon>
        <taxon>ecological metagenomes</taxon>
    </lineage>
</organism>
<gene>
    <name evidence="1" type="ORF">SDC9_07467</name>
</gene>
<dbReference type="AlphaFoldDB" id="A0A644T4L7"/>
<name>A0A644T4L7_9ZZZZ</name>
<accession>A0A644T4L7</accession>
<comment type="caution">
    <text evidence="1">The sequence shown here is derived from an EMBL/GenBank/DDBJ whole genome shotgun (WGS) entry which is preliminary data.</text>
</comment>
<sequence length="59" mass="7021">MKGKITKVDIIKSEVICPNCESNKYLIPYSANNEEGKYVMCKKCWVYYNYNDLKQYEKV</sequence>
<proteinExistence type="predicted"/>
<evidence type="ECO:0000313" key="1">
    <source>
        <dbReference type="EMBL" id="MPL61878.1"/>
    </source>
</evidence>